<dbReference type="PANTHER" id="PTHR20836:SF0">
    <property type="entry name" value="4-HYDROXY-TETRAHYDRODIPICOLINATE REDUCTASE 1, CHLOROPLASTIC-RELATED"/>
    <property type="match status" value="1"/>
</dbReference>
<dbReference type="InterPro" id="IPR023940">
    <property type="entry name" value="DHDPR_bac"/>
</dbReference>
<name>A0A660SH73_UNCT6</name>
<dbReference type="Pfam" id="PF05173">
    <property type="entry name" value="DapB_C"/>
    <property type="match status" value="1"/>
</dbReference>
<dbReference type="AlphaFoldDB" id="A0A660SH73"/>
<dbReference type="GO" id="GO:0019877">
    <property type="term" value="P:diaminopimelate biosynthetic process"/>
    <property type="evidence" value="ECO:0007669"/>
    <property type="project" value="UniProtKB-UniRule"/>
</dbReference>
<dbReference type="HAMAP" id="MF_00102">
    <property type="entry name" value="DapB"/>
    <property type="match status" value="1"/>
</dbReference>
<evidence type="ECO:0000256" key="13">
    <source>
        <dbReference type="HAMAP-Rule" id="MF_00102"/>
    </source>
</evidence>
<dbReference type="GO" id="GO:0009089">
    <property type="term" value="P:lysine biosynthetic process via diaminopimelate"/>
    <property type="evidence" value="ECO:0007669"/>
    <property type="project" value="UniProtKB-UniRule"/>
</dbReference>
<feature type="binding site" evidence="13">
    <location>
        <begin position="165"/>
        <end position="166"/>
    </location>
    <ligand>
        <name>(S)-2,3,4,5-tetrahydrodipicolinate</name>
        <dbReference type="ChEBI" id="CHEBI:16845"/>
    </ligand>
</feature>
<dbReference type="GO" id="GO:0008839">
    <property type="term" value="F:4-hydroxy-tetrahydrodipicolinate reductase"/>
    <property type="evidence" value="ECO:0007669"/>
    <property type="project" value="UniProtKB-UniRule"/>
</dbReference>
<dbReference type="UniPathway" id="UPA00034">
    <property type="reaction ID" value="UER00018"/>
</dbReference>
<evidence type="ECO:0000256" key="11">
    <source>
        <dbReference type="ARBA" id="ARBA00049080"/>
    </source>
</evidence>
<dbReference type="GO" id="GO:0051287">
    <property type="term" value="F:NAD binding"/>
    <property type="evidence" value="ECO:0007669"/>
    <property type="project" value="UniProtKB-UniRule"/>
</dbReference>
<organism evidence="16 17">
    <name type="scientific">candidate division TA06 bacterium</name>
    <dbReference type="NCBI Taxonomy" id="2250710"/>
    <lineage>
        <taxon>Bacteria</taxon>
        <taxon>Bacteria division TA06</taxon>
    </lineage>
</organism>
<evidence type="ECO:0000256" key="1">
    <source>
        <dbReference type="ARBA" id="ARBA00006642"/>
    </source>
</evidence>
<dbReference type="InterPro" id="IPR022664">
    <property type="entry name" value="DapB_N_CS"/>
</dbReference>
<evidence type="ECO:0000259" key="14">
    <source>
        <dbReference type="Pfam" id="PF01113"/>
    </source>
</evidence>
<dbReference type="PANTHER" id="PTHR20836">
    <property type="entry name" value="DIHYDRODIPICOLINATE REDUCTASE"/>
    <property type="match status" value="1"/>
</dbReference>
<comment type="function">
    <text evidence="13">Catalyzes the conversion of 4-hydroxy-tetrahydrodipicolinate (HTPA) to tetrahydrodipicolinate.</text>
</comment>
<feature type="binding site" evidence="13">
    <location>
        <begin position="8"/>
        <end position="13"/>
    </location>
    <ligand>
        <name>NAD(+)</name>
        <dbReference type="ChEBI" id="CHEBI:57540"/>
    </ligand>
</feature>
<keyword evidence="6 13" id="KW-0560">Oxidoreductase</keyword>
<feature type="active site" description="Proton donor/acceptor" evidence="13">
    <location>
        <position position="155"/>
    </location>
</feature>
<keyword evidence="4 13" id="KW-0521">NADP</keyword>
<reference evidence="16 17" key="1">
    <citation type="submission" date="2018-06" db="EMBL/GenBank/DDBJ databases">
        <title>Extensive metabolic versatility and redundancy in microbially diverse, dynamic hydrothermal sediments.</title>
        <authorList>
            <person name="Dombrowski N."/>
            <person name="Teske A."/>
            <person name="Baker B.J."/>
        </authorList>
    </citation>
    <scope>NUCLEOTIDE SEQUENCE [LARGE SCALE GENOMIC DNA]</scope>
    <source>
        <strain evidence="16">B10_G13</strain>
    </source>
</reference>
<keyword evidence="8 13" id="KW-0457">Lysine biosynthesis</keyword>
<protein>
    <recommendedName>
        <fullName evidence="10 13">4-hydroxy-tetrahydrodipicolinate reductase</fullName>
        <shortName evidence="13">HTPA reductase</shortName>
        <ecNumber evidence="10 13">1.17.1.8</ecNumber>
    </recommendedName>
</protein>
<comment type="catalytic activity">
    <reaction evidence="11 13">
        <text>(S)-2,3,4,5-tetrahydrodipicolinate + NADP(+) + H2O = (2S,4S)-4-hydroxy-2,3,4,5-tetrahydrodipicolinate + NADPH + H(+)</text>
        <dbReference type="Rhea" id="RHEA:35331"/>
        <dbReference type="ChEBI" id="CHEBI:15377"/>
        <dbReference type="ChEBI" id="CHEBI:15378"/>
        <dbReference type="ChEBI" id="CHEBI:16845"/>
        <dbReference type="ChEBI" id="CHEBI:57783"/>
        <dbReference type="ChEBI" id="CHEBI:58349"/>
        <dbReference type="ChEBI" id="CHEBI:67139"/>
        <dbReference type="EC" id="1.17.1.8"/>
    </reaction>
</comment>
<proteinExistence type="inferred from homology"/>
<keyword evidence="5 13" id="KW-0220">Diaminopimelate biosynthesis</keyword>
<evidence type="ECO:0000256" key="8">
    <source>
        <dbReference type="ARBA" id="ARBA00023154"/>
    </source>
</evidence>
<dbReference type="Gene3D" id="3.40.50.720">
    <property type="entry name" value="NAD(P)-binding Rossmann-like Domain"/>
    <property type="match status" value="1"/>
</dbReference>
<feature type="binding site" evidence="13">
    <location>
        <position position="156"/>
    </location>
    <ligand>
        <name>(S)-2,3,4,5-tetrahydrodipicolinate</name>
        <dbReference type="ChEBI" id="CHEBI:16845"/>
    </ligand>
</feature>
<evidence type="ECO:0000313" key="17">
    <source>
        <dbReference type="Proteomes" id="UP000271125"/>
    </source>
</evidence>
<comment type="subunit">
    <text evidence="13">Homotetramer.</text>
</comment>
<keyword evidence="7 13" id="KW-0520">NAD</keyword>
<dbReference type="NCBIfam" id="TIGR00036">
    <property type="entry name" value="dapB"/>
    <property type="match status" value="1"/>
</dbReference>
<dbReference type="GO" id="GO:0016726">
    <property type="term" value="F:oxidoreductase activity, acting on CH or CH2 groups, NAD or NADP as acceptor"/>
    <property type="evidence" value="ECO:0007669"/>
    <property type="project" value="UniProtKB-UniRule"/>
</dbReference>
<feature type="binding site" evidence="13">
    <location>
        <begin position="99"/>
        <end position="101"/>
    </location>
    <ligand>
        <name>NAD(+)</name>
        <dbReference type="ChEBI" id="CHEBI:57540"/>
    </ligand>
</feature>
<evidence type="ECO:0000256" key="12">
    <source>
        <dbReference type="ARBA" id="ARBA00049396"/>
    </source>
</evidence>
<evidence type="ECO:0000256" key="2">
    <source>
        <dbReference type="ARBA" id="ARBA00022490"/>
    </source>
</evidence>
<dbReference type="CDD" id="cd02274">
    <property type="entry name" value="DHDPR_N"/>
    <property type="match status" value="1"/>
</dbReference>
<dbReference type="PROSITE" id="PS01298">
    <property type="entry name" value="DAPB"/>
    <property type="match status" value="1"/>
</dbReference>
<evidence type="ECO:0000259" key="15">
    <source>
        <dbReference type="Pfam" id="PF05173"/>
    </source>
</evidence>
<comment type="subcellular location">
    <subcellularLocation>
        <location evidence="13">Cytoplasm</location>
    </subcellularLocation>
</comment>
<accession>A0A660SH73</accession>
<evidence type="ECO:0000256" key="9">
    <source>
        <dbReference type="ARBA" id="ARBA00037922"/>
    </source>
</evidence>
<evidence type="ECO:0000256" key="7">
    <source>
        <dbReference type="ARBA" id="ARBA00023027"/>
    </source>
</evidence>
<dbReference type="PIRSF" id="PIRSF000161">
    <property type="entry name" value="DHPR"/>
    <property type="match status" value="1"/>
</dbReference>
<dbReference type="SUPFAM" id="SSF55347">
    <property type="entry name" value="Glyceraldehyde-3-phosphate dehydrogenase-like, C-terminal domain"/>
    <property type="match status" value="1"/>
</dbReference>
<comment type="pathway">
    <text evidence="9 13">Amino-acid biosynthesis; L-lysine biosynthesis via DAP pathway; (S)-tetrahydrodipicolinate from L-aspartate: step 4/4.</text>
</comment>
<dbReference type="Proteomes" id="UP000271125">
    <property type="component" value="Unassembled WGS sequence"/>
</dbReference>
<feature type="binding site" evidence="13">
    <location>
        <position position="35"/>
    </location>
    <ligand>
        <name>NADP(+)</name>
        <dbReference type="ChEBI" id="CHEBI:58349"/>
    </ligand>
</feature>
<feature type="domain" description="Dihydrodipicolinate reductase N-terminal" evidence="14">
    <location>
        <begin position="3"/>
        <end position="126"/>
    </location>
</feature>
<evidence type="ECO:0000256" key="10">
    <source>
        <dbReference type="ARBA" id="ARBA00038983"/>
    </source>
</evidence>
<dbReference type="Pfam" id="PF01113">
    <property type="entry name" value="DapB_N"/>
    <property type="match status" value="1"/>
</dbReference>
<dbReference type="SUPFAM" id="SSF51735">
    <property type="entry name" value="NAD(P)-binding Rossmann-fold domains"/>
    <property type="match status" value="1"/>
</dbReference>
<gene>
    <name evidence="13" type="primary">dapB</name>
    <name evidence="16" type="ORF">DRP43_03760</name>
</gene>
<dbReference type="InterPro" id="IPR036291">
    <property type="entry name" value="NAD(P)-bd_dom_sf"/>
</dbReference>
<evidence type="ECO:0000256" key="3">
    <source>
        <dbReference type="ARBA" id="ARBA00022605"/>
    </source>
</evidence>
<feature type="binding site" evidence="13">
    <location>
        <position position="34"/>
    </location>
    <ligand>
        <name>NAD(+)</name>
        <dbReference type="ChEBI" id="CHEBI:57540"/>
    </ligand>
</feature>
<feature type="binding site" evidence="13">
    <location>
        <begin position="123"/>
        <end position="126"/>
    </location>
    <ligand>
        <name>NAD(+)</name>
        <dbReference type="ChEBI" id="CHEBI:57540"/>
    </ligand>
</feature>
<dbReference type="Gene3D" id="3.30.360.10">
    <property type="entry name" value="Dihydrodipicolinate Reductase, domain 2"/>
    <property type="match status" value="1"/>
</dbReference>
<feature type="active site" description="Proton donor" evidence="13">
    <location>
        <position position="159"/>
    </location>
</feature>
<dbReference type="InterPro" id="IPR000846">
    <property type="entry name" value="DapB_N"/>
</dbReference>
<dbReference type="EC" id="1.17.1.8" evidence="10 13"/>
<dbReference type="InterPro" id="IPR022663">
    <property type="entry name" value="DapB_C"/>
</dbReference>
<feature type="domain" description="Dihydrodipicolinate reductase C-terminal" evidence="15">
    <location>
        <begin position="129"/>
        <end position="262"/>
    </location>
</feature>
<keyword evidence="3 13" id="KW-0028">Amino-acid biosynthesis</keyword>
<keyword evidence="2 13" id="KW-0963">Cytoplasm</keyword>
<comment type="caution">
    <text evidence="13">Was originally thought to be a dihydrodipicolinate reductase (DHDPR), catalyzing the conversion of dihydrodipicolinate to tetrahydrodipicolinate. However, it was shown in E.coli that the substrate of the enzymatic reaction is not dihydrodipicolinate (DHDP) but in fact (2S,4S)-4-hydroxy-2,3,4,5-tetrahydrodipicolinic acid (HTPA), the product released by the DapA-catalyzed reaction.</text>
</comment>
<evidence type="ECO:0000313" key="16">
    <source>
        <dbReference type="EMBL" id="RKX70057.1"/>
    </source>
</evidence>
<evidence type="ECO:0000256" key="5">
    <source>
        <dbReference type="ARBA" id="ARBA00022915"/>
    </source>
</evidence>
<evidence type="ECO:0000256" key="4">
    <source>
        <dbReference type="ARBA" id="ARBA00022857"/>
    </source>
</evidence>
<dbReference type="GO" id="GO:0050661">
    <property type="term" value="F:NADP binding"/>
    <property type="evidence" value="ECO:0007669"/>
    <property type="project" value="UniProtKB-UniRule"/>
</dbReference>
<evidence type="ECO:0000256" key="6">
    <source>
        <dbReference type="ARBA" id="ARBA00023002"/>
    </source>
</evidence>
<comment type="catalytic activity">
    <reaction evidence="12 13">
        <text>(S)-2,3,4,5-tetrahydrodipicolinate + NAD(+) + H2O = (2S,4S)-4-hydroxy-2,3,4,5-tetrahydrodipicolinate + NADH + H(+)</text>
        <dbReference type="Rhea" id="RHEA:35323"/>
        <dbReference type="ChEBI" id="CHEBI:15377"/>
        <dbReference type="ChEBI" id="CHEBI:15378"/>
        <dbReference type="ChEBI" id="CHEBI:16845"/>
        <dbReference type="ChEBI" id="CHEBI:57540"/>
        <dbReference type="ChEBI" id="CHEBI:57945"/>
        <dbReference type="ChEBI" id="CHEBI:67139"/>
        <dbReference type="EC" id="1.17.1.8"/>
    </reaction>
</comment>
<dbReference type="GO" id="GO:0005829">
    <property type="term" value="C:cytosol"/>
    <property type="evidence" value="ECO:0007669"/>
    <property type="project" value="TreeGrafter"/>
</dbReference>
<comment type="caution">
    <text evidence="16">The sequence shown here is derived from an EMBL/GenBank/DDBJ whole genome shotgun (WGS) entry which is preliminary data.</text>
</comment>
<dbReference type="EMBL" id="QNBD01000155">
    <property type="protein sequence ID" value="RKX70057.1"/>
    <property type="molecule type" value="Genomic_DNA"/>
</dbReference>
<comment type="similarity">
    <text evidence="1 13">Belongs to the DapB family.</text>
</comment>
<sequence>MSNILLFGALGKMGREIVKSSSNFQDINILKVVDKMTDSDRDKSYSEITGINWYGNDLLDDTDKHLFENIDCIIEFTNHKATVCHLKLAKDRGIPYIIGTTGFDREEYEVIENISKCIPVFISSNMSRGINIINYILGKISPMLEDYNAEIWELHHKNKKDSPSGTAIMLANTIKNSISSEREIITGRSGVNAVRSGNEIGISSIRAGDIFGEHHILFADEGENIEIIHRATNRAVFANGALNIVGFITEKERGLYTYRDLLCVE</sequence>